<comment type="caution">
    <text evidence="1">The sequence shown here is derived from an EMBL/GenBank/DDBJ whole genome shotgun (WGS) entry which is preliminary data.</text>
</comment>
<name>A0A3M7SZX3_BRAPC</name>
<dbReference type="EMBL" id="REGN01000556">
    <property type="protein sequence ID" value="RNA41128.1"/>
    <property type="molecule type" value="Genomic_DNA"/>
</dbReference>
<accession>A0A3M7SZX3</accession>
<proteinExistence type="predicted"/>
<evidence type="ECO:0000313" key="1">
    <source>
        <dbReference type="EMBL" id="RNA41128.1"/>
    </source>
</evidence>
<dbReference type="Proteomes" id="UP000276133">
    <property type="component" value="Unassembled WGS sequence"/>
</dbReference>
<sequence>MMLKNSMREIEIILFNKNNNHNGTVVIVATAISGRIGRLASHANKAPMTNPVHGIRGPVIHCCHVINLKTMNAFDYYYSINNA</sequence>
<keyword evidence="2" id="KW-1185">Reference proteome</keyword>
<reference evidence="1 2" key="1">
    <citation type="journal article" date="2018" name="Sci. Rep.">
        <title>Genomic signatures of local adaptation to the degree of environmental predictability in rotifers.</title>
        <authorList>
            <person name="Franch-Gras L."/>
            <person name="Hahn C."/>
            <person name="Garcia-Roger E.M."/>
            <person name="Carmona M.J."/>
            <person name="Serra M."/>
            <person name="Gomez A."/>
        </authorList>
    </citation>
    <scope>NUCLEOTIDE SEQUENCE [LARGE SCALE GENOMIC DNA]</scope>
    <source>
        <strain evidence="1">HYR1</strain>
    </source>
</reference>
<gene>
    <name evidence="1" type="ORF">BpHYR1_048397</name>
</gene>
<dbReference type="AlphaFoldDB" id="A0A3M7SZX3"/>
<evidence type="ECO:0000313" key="2">
    <source>
        <dbReference type="Proteomes" id="UP000276133"/>
    </source>
</evidence>
<organism evidence="1 2">
    <name type="scientific">Brachionus plicatilis</name>
    <name type="common">Marine rotifer</name>
    <name type="synonym">Brachionus muelleri</name>
    <dbReference type="NCBI Taxonomy" id="10195"/>
    <lineage>
        <taxon>Eukaryota</taxon>
        <taxon>Metazoa</taxon>
        <taxon>Spiralia</taxon>
        <taxon>Gnathifera</taxon>
        <taxon>Rotifera</taxon>
        <taxon>Eurotatoria</taxon>
        <taxon>Monogononta</taxon>
        <taxon>Pseudotrocha</taxon>
        <taxon>Ploima</taxon>
        <taxon>Brachionidae</taxon>
        <taxon>Brachionus</taxon>
    </lineage>
</organism>
<protein>
    <submittedName>
        <fullName evidence="1">Uncharacterized protein</fullName>
    </submittedName>
</protein>